<reference evidence="2" key="1">
    <citation type="journal article" date="2019" name="Int. J. Syst. Evol. Microbiol.">
        <title>The Global Catalogue of Microorganisms (GCM) 10K type strain sequencing project: providing services to taxonomists for standard genome sequencing and annotation.</title>
        <authorList>
            <consortium name="The Broad Institute Genomics Platform"/>
            <consortium name="The Broad Institute Genome Sequencing Center for Infectious Disease"/>
            <person name="Wu L."/>
            <person name="Ma J."/>
        </authorList>
    </citation>
    <scope>NUCLEOTIDE SEQUENCE [LARGE SCALE GENOMIC DNA]</scope>
    <source>
        <strain evidence="2">CCUG 60022</strain>
    </source>
</reference>
<dbReference type="Proteomes" id="UP001597032">
    <property type="component" value="Unassembled WGS sequence"/>
</dbReference>
<keyword evidence="2" id="KW-1185">Reference proteome</keyword>
<organism evidence="1 2">
    <name type="scientific">Lutibacter aestuarii</name>
    <dbReference type="NCBI Taxonomy" id="861111"/>
    <lineage>
        <taxon>Bacteria</taxon>
        <taxon>Pseudomonadati</taxon>
        <taxon>Bacteroidota</taxon>
        <taxon>Flavobacteriia</taxon>
        <taxon>Flavobacteriales</taxon>
        <taxon>Flavobacteriaceae</taxon>
        <taxon>Lutibacter</taxon>
    </lineage>
</organism>
<comment type="caution">
    <text evidence="1">The sequence shown here is derived from an EMBL/GenBank/DDBJ whole genome shotgun (WGS) entry which is preliminary data.</text>
</comment>
<name>A0ABW2Z6R9_9FLAO</name>
<dbReference type="EMBL" id="JBHTIC010000008">
    <property type="protein sequence ID" value="MFD0762497.1"/>
    <property type="molecule type" value="Genomic_DNA"/>
</dbReference>
<accession>A0ABW2Z6R9</accession>
<protein>
    <submittedName>
        <fullName evidence="1">Uncharacterized protein</fullName>
    </submittedName>
</protein>
<dbReference type="RefSeq" id="WP_298263164.1">
    <property type="nucleotide sequence ID" value="NZ_JBHTIC010000008.1"/>
</dbReference>
<sequence length="120" mass="13815">MKTIENTYPSPKKYFTVTKKDINNNNALLTNVLYNEMENFVKNIIVSHKETVVPTPKLYKLQVLKNAFLNDKLLLKSQIIKYNTSELHLLTKVMLHSNTNDTICKAVFKFPLITPNVMAS</sequence>
<proteinExistence type="predicted"/>
<evidence type="ECO:0000313" key="1">
    <source>
        <dbReference type="EMBL" id="MFD0762497.1"/>
    </source>
</evidence>
<evidence type="ECO:0000313" key="2">
    <source>
        <dbReference type="Proteomes" id="UP001597032"/>
    </source>
</evidence>
<gene>
    <name evidence="1" type="ORF">ACFQZW_10420</name>
</gene>